<evidence type="ECO:0000313" key="8">
    <source>
        <dbReference type="EMBL" id="GAA4392252.1"/>
    </source>
</evidence>
<evidence type="ECO:0000256" key="1">
    <source>
        <dbReference type="ARBA" id="ARBA00010617"/>
    </source>
</evidence>
<evidence type="ECO:0000313" key="9">
    <source>
        <dbReference type="Proteomes" id="UP001500635"/>
    </source>
</evidence>
<proteinExistence type="inferred from homology"/>
<evidence type="ECO:0000256" key="4">
    <source>
        <dbReference type="ARBA" id="ARBA00023002"/>
    </source>
</evidence>
<evidence type="ECO:0000256" key="5">
    <source>
        <dbReference type="ARBA" id="ARBA00023004"/>
    </source>
</evidence>
<evidence type="ECO:0000256" key="7">
    <source>
        <dbReference type="RuleBase" id="RU000461"/>
    </source>
</evidence>
<dbReference type="InterPro" id="IPR002397">
    <property type="entry name" value="Cyt_P450_B"/>
</dbReference>
<keyword evidence="3 7" id="KW-0479">Metal-binding</keyword>
<dbReference type="Gene3D" id="1.10.630.10">
    <property type="entry name" value="Cytochrome P450"/>
    <property type="match status" value="1"/>
</dbReference>
<evidence type="ECO:0000256" key="3">
    <source>
        <dbReference type="ARBA" id="ARBA00022723"/>
    </source>
</evidence>
<keyword evidence="6 7" id="KW-0503">Monooxygenase</keyword>
<name>A0ABP8JKL2_9ACTN</name>
<dbReference type="PROSITE" id="PS00086">
    <property type="entry name" value="CYTOCHROME_P450"/>
    <property type="match status" value="1"/>
</dbReference>
<comment type="similarity">
    <text evidence="1 7">Belongs to the cytochrome P450 family.</text>
</comment>
<dbReference type="InterPro" id="IPR001128">
    <property type="entry name" value="Cyt_P450"/>
</dbReference>
<dbReference type="InterPro" id="IPR017972">
    <property type="entry name" value="Cyt_P450_CS"/>
</dbReference>
<organism evidence="8 9">
    <name type="scientific">Tsukamurella soli</name>
    <dbReference type="NCBI Taxonomy" id="644556"/>
    <lineage>
        <taxon>Bacteria</taxon>
        <taxon>Bacillati</taxon>
        <taxon>Actinomycetota</taxon>
        <taxon>Actinomycetes</taxon>
        <taxon>Mycobacteriales</taxon>
        <taxon>Tsukamurellaceae</taxon>
        <taxon>Tsukamurella</taxon>
    </lineage>
</organism>
<dbReference type="PANTHER" id="PTHR46696">
    <property type="entry name" value="P450, PUTATIVE (EUROFUNG)-RELATED"/>
    <property type="match status" value="1"/>
</dbReference>
<dbReference type="PANTHER" id="PTHR46696:SF6">
    <property type="entry name" value="P450, PUTATIVE (EUROFUNG)-RELATED"/>
    <property type="match status" value="1"/>
</dbReference>
<comment type="caution">
    <text evidence="8">The sequence shown here is derived from an EMBL/GenBank/DDBJ whole genome shotgun (WGS) entry which is preliminary data.</text>
</comment>
<dbReference type="InterPro" id="IPR036396">
    <property type="entry name" value="Cyt_P450_sf"/>
</dbReference>
<dbReference type="RefSeq" id="WP_344995100.1">
    <property type="nucleotide sequence ID" value="NZ_BAABFR010000028.1"/>
</dbReference>
<dbReference type="PRINTS" id="PR00359">
    <property type="entry name" value="BP450"/>
</dbReference>
<sequence length="391" mass="42797">MPAASTCPFDHHAITDSREAWGIYADLRDDGVVFSPEYGGFYVLTEYAHVLAALRDPDSFISGGGTRVPTVGDGRLIVIDNDPPEHTSYRAVVTARLTPDSVRGMAGGLRALIDRLVDDFHAEGGGDWVSGVGLPLPLHVLTQVVGFDWDTVAQFRDLAEEGWSKATEQDILAARAGLMELVRAEVARHRRTRPDDFITSLLDQRVDERPMTDDERERLLLGLAVAGHETTMNASGWILRYLADDPARQTLLRERPELIPKFVEEALRHSSPIHSIGRTTSRDVEVGGVVIPAGSRVLLVYAAANHDAERFAEADEFDVERSAAGHLAFGFGRHQCPGALLARTELRLLLEKLITLPPVEYAGEPEFAPLSGGTMSGLRALPLRFAAEPTR</sequence>
<dbReference type="EMBL" id="BAABFR010000028">
    <property type="protein sequence ID" value="GAA4392252.1"/>
    <property type="molecule type" value="Genomic_DNA"/>
</dbReference>
<keyword evidence="4 7" id="KW-0560">Oxidoreductase</keyword>
<keyword evidence="2 7" id="KW-0349">Heme</keyword>
<protein>
    <submittedName>
        <fullName evidence="8">Cytochrome P450</fullName>
    </submittedName>
</protein>
<evidence type="ECO:0000256" key="6">
    <source>
        <dbReference type="ARBA" id="ARBA00023033"/>
    </source>
</evidence>
<reference evidence="9" key="1">
    <citation type="journal article" date="2019" name="Int. J. Syst. Evol. Microbiol.">
        <title>The Global Catalogue of Microorganisms (GCM) 10K type strain sequencing project: providing services to taxonomists for standard genome sequencing and annotation.</title>
        <authorList>
            <consortium name="The Broad Institute Genomics Platform"/>
            <consortium name="The Broad Institute Genome Sequencing Center for Infectious Disease"/>
            <person name="Wu L."/>
            <person name="Ma J."/>
        </authorList>
    </citation>
    <scope>NUCLEOTIDE SEQUENCE [LARGE SCALE GENOMIC DNA]</scope>
    <source>
        <strain evidence="9">JCM 17688</strain>
    </source>
</reference>
<keyword evidence="5 7" id="KW-0408">Iron</keyword>
<dbReference type="Proteomes" id="UP001500635">
    <property type="component" value="Unassembled WGS sequence"/>
</dbReference>
<gene>
    <name evidence="8" type="ORF">GCM10023147_21920</name>
</gene>
<evidence type="ECO:0000256" key="2">
    <source>
        <dbReference type="ARBA" id="ARBA00022617"/>
    </source>
</evidence>
<accession>A0ABP8JKL2</accession>
<dbReference type="Pfam" id="PF00067">
    <property type="entry name" value="p450"/>
    <property type="match status" value="1"/>
</dbReference>
<keyword evidence="9" id="KW-1185">Reference proteome</keyword>
<dbReference type="SUPFAM" id="SSF48264">
    <property type="entry name" value="Cytochrome P450"/>
    <property type="match status" value="1"/>
</dbReference>
<dbReference type="PRINTS" id="PR00385">
    <property type="entry name" value="P450"/>
</dbReference>